<dbReference type="Proteomes" id="UP000501812">
    <property type="component" value="Chromosome"/>
</dbReference>
<dbReference type="NCBIfam" id="TIGR01011">
    <property type="entry name" value="rpsB_bact"/>
    <property type="match status" value="1"/>
</dbReference>
<comment type="similarity">
    <text evidence="1 5">Belongs to the universal ribosomal protein uS2 family.</text>
</comment>
<organism evidence="6 7">
    <name type="scientific">Luteolibacter luteus</name>
    <dbReference type="NCBI Taxonomy" id="2728835"/>
    <lineage>
        <taxon>Bacteria</taxon>
        <taxon>Pseudomonadati</taxon>
        <taxon>Verrucomicrobiota</taxon>
        <taxon>Verrucomicrobiia</taxon>
        <taxon>Verrucomicrobiales</taxon>
        <taxon>Verrucomicrobiaceae</taxon>
        <taxon>Luteolibacter</taxon>
    </lineage>
</organism>
<evidence type="ECO:0000256" key="3">
    <source>
        <dbReference type="ARBA" id="ARBA00023274"/>
    </source>
</evidence>
<dbReference type="InterPro" id="IPR005706">
    <property type="entry name" value="Ribosomal_uS2_bac/mit/plastid"/>
</dbReference>
<reference evidence="6 7" key="1">
    <citation type="submission" date="2020-04" db="EMBL/GenBank/DDBJ databases">
        <title>Luteolibacter sp. G-1-1-1 isolated from soil.</title>
        <authorList>
            <person name="Dahal R.H."/>
        </authorList>
    </citation>
    <scope>NUCLEOTIDE SEQUENCE [LARGE SCALE GENOMIC DNA]</scope>
    <source>
        <strain evidence="6 7">G-1-1-1</strain>
    </source>
</reference>
<dbReference type="PANTHER" id="PTHR12534:SF0">
    <property type="entry name" value="SMALL RIBOSOMAL SUBUNIT PROTEIN US2M"/>
    <property type="match status" value="1"/>
</dbReference>
<evidence type="ECO:0000256" key="2">
    <source>
        <dbReference type="ARBA" id="ARBA00022980"/>
    </source>
</evidence>
<evidence type="ECO:0000313" key="7">
    <source>
        <dbReference type="Proteomes" id="UP000501812"/>
    </source>
</evidence>
<dbReference type="AlphaFoldDB" id="A0A858RH66"/>
<dbReference type="InterPro" id="IPR023591">
    <property type="entry name" value="Ribosomal_uS2_flav_dom_sf"/>
</dbReference>
<dbReference type="KEGG" id="luo:HHL09_06545"/>
<keyword evidence="7" id="KW-1185">Reference proteome</keyword>
<dbReference type="Gene3D" id="3.40.50.10490">
    <property type="entry name" value="Glucose-6-phosphate isomerase like protein, domain 1"/>
    <property type="match status" value="1"/>
</dbReference>
<evidence type="ECO:0000256" key="4">
    <source>
        <dbReference type="ARBA" id="ARBA00035256"/>
    </source>
</evidence>
<dbReference type="EMBL" id="CP051774">
    <property type="protein sequence ID" value="QJE95453.1"/>
    <property type="molecule type" value="Genomic_DNA"/>
</dbReference>
<keyword evidence="3 5" id="KW-0687">Ribonucleoprotein</keyword>
<dbReference type="GO" id="GO:0006412">
    <property type="term" value="P:translation"/>
    <property type="evidence" value="ECO:0007669"/>
    <property type="project" value="UniProtKB-UniRule"/>
</dbReference>
<gene>
    <name evidence="5 6" type="primary">rpsB</name>
    <name evidence="6" type="ORF">HHL09_06545</name>
</gene>
<dbReference type="GO" id="GO:0003735">
    <property type="term" value="F:structural constituent of ribosome"/>
    <property type="evidence" value="ECO:0007669"/>
    <property type="project" value="InterPro"/>
</dbReference>
<accession>A0A858RH66</accession>
<dbReference type="InterPro" id="IPR001865">
    <property type="entry name" value="Ribosomal_uS2"/>
</dbReference>
<name>A0A858RH66_9BACT</name>
<dbReference type="HAMAP" id="MF_00291_B">
    <property type="entry name" value="Ribosomal_uS2_B"/>
    <property type="match status" value="1"/>
</dbReference>
<evidence type="ECO:0000313" key="6">
    <source>
        <dbReference type="EMBL" id="QJE95453.1"/>
    </source>
</evidence>
<sequence>MINELISEMVDAGVHYGHQTKKWNPKMKPYLMKDKGGIYIINLEQTVKCLDKASDFLSDLAGKGKKILFVGCKRQAQDAVREAAEATGQYYVNHRWLGGMLTNMATVKKSIERLKWLENIEKQPEFKSMSKKELSALGREREKLLRNLRGIRGLEGKPDAIVIVDSARESIAVAEARRLEIPIVAIVDTNADPSVVNYPVPGNDDAVRSIRIILQNLVDAIVVAKKG</sequence>
<dbReference type="PRINTS" id="PR00395">
    <property type="entry name" value="RIBOSOMALS2"/>
</dbReference>
<dbReference type="RefSeq" id="WP_169453767.1">
    <property type="nucleotide sequence ID" value="NZ_CP051774.1"/>
</dbReference>
<dbReference type="Pfam" id="PF00318">
    <property type="entry name" value="Ribosomal_S2"/>
    <property type="match status" value="1"/>
</dbReference>
<protein>
    <recommendedName>
        <fullName evidence="4 5">Small ribosomal subunit protein uS2</fullName>
    </recommendedName>
</protein>
<keyword evidence="2 5" id="KW-0689">Ribosomal protein</keyword>
<dbReference type="PANTHER" id="PTHR12534">
    <property type="entry name" value="30S RIBOSOMAL PROTEIN S2 PROKARYOTIC AND ORGANELLAR"/>
    <property type="match status" value="1"/>
</dbReference>
<dbReference type="CDD" id="cd01425">
    <property type="entry name" value="RPS2"/>
    <property type="match status" value="1"/>
</dbReference>
<dbReference type="SUPFAM" id="SSF52313">
    <property type="entry name" value="Ribosomal protein S2"/>
    <property type="match status" value="1"/>
</dbReference>
<dbReference type="Gene3D" id="1.10.287.610">
    <property type="entry name" value="Helix hairpin bin"/>
    <property type="match status" value="1"/>
</dbReference>
<evidence type="ECO:0000256" key="1">
    <source>
        <dbReference type="ARBA" id="ARBA00006242"/>
    </source>
</evidence>
<dbReference type="GO" id="GO:0015935">
    <property type="term" value="C:small ribosomal subunit"/>
    <property type="evidence" value="ECO:0007669"/>
    <property type="project" value="InterPro"/>
</dbReference>
<proteinExistence type="inferred from homology"/>
<evidence type="ECO:0000256" key="5">
    <source>
        <dbReference type="HAMAP-Rule" id="MF_00291"/>
    </source>
</evidence>